<dbReference type="EMBL" id="FJOG01000075">
    <property type="protein sequence ID" value="CZR69608.1"/>
    <property type="molecule type" value="Genomic_DNA"/>
</dbReference>
<dbReference type="Pfam" id="PF00011">
    <property type="entry name" value="HSP20"/>
    <property type="match status" value="1"/>
</dbReference>
<dbReference type="AlphaFoldDB" id="A0A1L7XX77"/>
<evidence type="ECO:0000259" key="1">
    <source>
        <dbReference type="Pfam" id="PF00011"/>
    </source>
</evidence>
<accession>A0A1L7XX77</accession>
<dbReference type="CDD" id="cd06464">
    <property type="entry name" value="ACD_sHsps-like"/>
    <property type="match status" value="1"/>
</dbReference>
<evidence type="ECO:0000313" key="3">
    <source>
        <dbReference type="Proteomes" id="UP000184330"/>
    </source>
</evidence>
<keyword evidence="3" id="KW-1185">Reference proteome</keyword>
<reference evidence="2 3" key="1">
    <citation type="submission" date="2016-03" db="EMBL/GenBank/DDBJ databases">
        <authorList>
            <person name="Ploux O."/>
        </authorList>
    </citation>
    <scope>NUCLEOTIDE SEQUENCE [LARGE SCALE GENOMIC DNA]</scope>
    <source>
        <strain evidence="2 3">UAMH 11012</strain>
    </source>
</reference>
<dbReference type="STRING" id="576137.A0A1L7XX77"/>
<proteinExistence type="predicted"/>
<sequence length="174" mass="19371">MATINCLFHPHHISLGKTHTSIHMLHQHIDDPYYGLDRRPSHEGVSVPKFDRSCEFIENQTLVVRGAIEPKNLAGEKELPVATAVKGRDLLSGSKCPREADSKSDTTASAPVFTWKLKERHVGKFERSFTFPSKFKSDGVKTSLEFGVLSIALPKDKEADLDVAAKMEIENELS</sequence>
<dbReference type="InterPro" id="IPR002068">
    <property type="entry name" value="A-crystallin/Hsp20_dom"/>
</dbReference>
<evidence type="ECO:0000313" key="2">
    <source>
        <dbReference type="EMBL" id="CZR69608.1"/>
    </source>
</evidence>
<protein>
    <recommendedName>
        <fullName evidence="1">SHSP domain-containing protein</fullName>
    </recommendedName>
</protein>
<name>A0A1L7XX77_9HELO</name>
<dbReference type="OrthoDB" id="1431247at2759"/>
<feature type="domain" description="SHSP" evidence="1">
    <location>
        <begin position="114"/>
        <end position="159"/>
    </location>
</feature>
<gene>
    <name evidence="2" type="ORF">PAC_19508</name>
</gene>
<dbReference type="InterPro" id="IPR008978">
    <property type="entry name" value="HSP20-like_chaperone"/>
</dbReference>
<dbReference type="Proteomes" id="UP000184330">
    <property type="component" value="Unassembled WGS sequence"/>
</dbReference>
<dbReference type="SUPFAM" id="SSF49764">
    <property type="entry name" value="HSP20-like chaperones"/>
    <property type="match status" value="1"/>
</dbReference>
<dbReference type="Gene3D" id="2.60.40.790">
    <property type="match status" value="1"/>
</dbReference>
<organism evidence="2 3">
    <name type="scientific">Phialocephala subalpina</name>
    <dbReference type="NCBI Taxonomy" id="576137"/>
    <lineage>
        <taxon>Eukaryota</taxon>
        <taxon>Fungi</taxon>
        <taxon>Dikarya</taxon>
        <taxon>Ascomycota</taxon>
        <taxon>Pezizomycotina</taxon>
        <taxon>Leotiomycetes</taxon>
        <taxon>Helotiales</taxon>
        <taxon>Mollisiaceae</taxon>
        <taxon>Phialocephala</taxon>
        <taxon>Phialocephala fortinii species complex</taxon>
    </lineage>
</organism>